<organism evidence="1 2">
    <name type="scientific">Leptospira interrogans str. 2006001854</name>
    <dbReference type="NCBI Taxonomy" id="1001590"/>
    <lineage>
        <taxon>Bacteria</taxon>
        <taxon>Pseudomonadati</taxon>
        <taxon>Spirochaetota</taxon>
        <taxon>Spirochaetia</taxon>
        <taxon>Leptospirales</taxon>
        <taxon>Leptospiraceae</taxon>
        <taxon>Leptospira</taxon>
    </lineage>
</organism>
<name>M6G8Z9_LEPIR</name>
<proteinExistence type="predicted"/>
<evidence type="ECO:0000313" key="2">
    <source>
        <dbReference type="Proteomes" id="UP000012128"/>
    </source>
</evidence>
<evidence type="ECO:0000313" key="1">
    <source>
        <dbReference type="EMBL" id="EMM81428.1"/>
    </source>
</evidence>
<sequence length="211" mass="24843">MSWSEVLASISELNSTNESRLVKNYEWTNYNRILEILRVITKTNNEMIFPTAFGIDLNFVKSGLREPRTVEFLEEESLLYLIRPEKLSFVNPGKSANDSIFILNASKLKPLGVNKDAEPDRRRETVTQTAQGEYQDRSVYEEIEHDERQRIESGLRLVRRYLYGSFGIISKESSHYKSEWIMDLTSPEFWPNSKILNEYRFFELIRPLVIY</sequence>
<dbReference type="EMBL" id="AFLW02000134">
    <property type="protein sequence ID" value="EMM81428.1"/>
    <property type="molecule type" value="Genomic_DNA"/>
</dbReference>
<protein>
    <submittedName>
        <fullName evidence="1">Uncharacterized protein</fullName>
    </submittedName>
</protein>
<accession>M6G8Z9</accession>
<dbReference type="AlphaFoldDB" id="M6G8Z9"/>
<dbReference type="Proteomes" id="UP000012128">
    <property type="component" value="Unassembled WGS sequence"/>
</dbReference>
<comment type="caution">
    <text evidence="1">The sequence shown here is derived from an EMBL/GenBank/DDBJ whole genome shotgun (WGS) entry which is preliminary data.</text>
</comment>
<gene>
    <name evidence="1" type="ORF">LEP1GSC037_0448</name>
</gene>
<reference evidence="1 2" key="1">
    <citation type="submission" date="2013-01" db="EMBL/GenBank/DDBJ databases">
        <authorList>
            <person name="Harkins D.M."/>
            <person name="Durkin A.S."/>
            <person name="Brinkac L.M."/>
            <person name="Haft D.H."/>
            <person name="Selengut J.D."/>
            <person name="Sanka R."/>
            <person name="DePew J."/>
            <person name="Purushe J."/>
            <person name="Hospenthal D.R."/>
            <person name="Murray C.K."/>
            <person name="Pimentel G."/>
            <person name="Wasfy M."/>
            <person name="Parker T."/>
            <person name="Miller R.S."/>
            <person name="Vinetz J.M."/>
            <person name="Sutton G.G."/>
            <person name="Nierman W.C."/>
            <person name="Fouts D.E."/>
        </authorList>
    </citation>
    <scope>NUCLEOTIDE SEQUENCE [LARGE SCALE GENOMIC DNA]</scope>
    <source>
        <strain evidence="1 2">2006001854</strain>
    </source>
</reference>